<evidence type="ECO:0000313" key="1">
    <source>
        <dbReference type="EMBL" id="KAI4368039.1"/>
    </source>
</evidence>
<gene>
    <name evidence="1" type="ORF">MLD38_016649</name>
</gene>
<keyword evidence="2" id="KW-1185">Reference proteome</keyword>
<organism evidence="1 2">
    <name type="scientific">Melastoma candidum</name>
    <dbReference type="NCBI Taxonomy" id="119954"/>
    <lineage>
        <taxon>Eukaryota</taxon>
        <taxon>Viridiplantae</taxon>
        <taxon>Streptophyta</taxon>
        <taxon>Embryophyta</taxon>
        <taxon>Tracheophyta</taxon>
        <taxon>Spermatophyta</taxon>
        <taxon>Magnoliopsida</taxon>
        <taxon>eudicotyledons</taxon>
        <taxon>Gunneridae</taxon>
        <taxon>Pentapetalae</taxon>
        <taxon>rosids</taxon>
        <taxon>malvids</taxon>
        <taxon>Myrtales</taxon>
        <taxon>Melastomataceae</taxon>
        <taxon>Melastomatoideae</taxon>
        <taxon>Melastomateae</taxon>
        <taxon>Melastoma</taxon>
    </lineage>
</organism>
<comment type="caution">
    <text evidence="1">The sequence shown here is derived from an EMBL/GenBank/DDBJ whole genome shotgun (WGS) entry which is preliminary data.</text>
</comment>
<evidence type="ECO:0000313" key="2">
    <source>
        <dbReference type="Proteomes" id="UP001057402"/>
    </source>
</evidence>
<dbReference type="Proteomes" id="UP001057402">
    <property type="component" value="Chromosome 5"/>
</dbReference>
<dbReference type="EMBL" id="CM042884">
    <property type="protein sequence ID" value="KAI4368039.1"/>
    <property type="molecule type" value="Genomic_DNA"/>
</dbReference>
<proteinExistence type="predicted"/>
<name>A0ACB9QN80_9MYRT</name>
<protein>
    <submittedName>
        <fullName evidence="1">Uncharacterized protein</fullName>
    </submittedName>
</protein>
<sequence length="303" mass="35840">MAKLVLTLLAIFLLFSLSRSQSDPNHRDDLLLLPSDNPRSALPDDSVSSVAVADPKPAIEDPQPNRDAFVTLPLTKLDFHEGSNPLSLRFPHRLHFGRGCRQGRHGMHPRQISYGNDMILSDGKDASQEFHWVNRRPGFEVSVPWKGGEESLFQRPEELEHGRVEEDEEMFKRPMKFKHGHHLHHDDDDDEDDEIFKRPKKFRHHDDDEDDAFKRPKKFDHDDEFSVLETVSKVKHDYDGHVFRMPRKFKHHDDDHEDWHREGKHHHRRFGRHHHKHHHDDDDEDDNKGGIFSEMRKFFDDLF</sequence>
<reference evidence="2" key="1">
    <citation type="journal article" date="2023" name="Front. Plant Sci.">
        <title>Chromosomal-level genome assembly of Melastoma candidum provides insights into trichome evolution.</title>
        <authorList>
            <person name="Zhong Y."/>
            <person name="Wu W."/>
            <person name="Sun C."/>
            <person name="Zou P."/>
            <person name="Liu Y."/>
            <person name="Dai S."/>
            <person name="Zhou R."/>
        </authorList>
    </citation>
    <scope>NUCLEOTIDE SEQUENCE [LARGE SCALE GENOMIC DNA]</scope>
</reference>
<accession>A0ACB9QN80</accession>